<reference evidence="2 3" key="1">
    <citation type="submission" date="2016-10" db="EMBL/GenBank/DDBJ databases">
        <authorList>
            <person name="de Groot N.N."/>
        </authorList>
    </citation>
    <scope>NUCLEOTIDE SEQUENCE [LARGE SCALE GENOMIC DNA]</scope>
    <source>
        <strain evidence="2 3">DSM 21741</strain>
    </source>
</reference>
<dbReference type="PANTHER" id="PTHR43649:SF14">
    <property type="entry name" value="BLR3389 PROTEIN"/>
    <property type="match status" value="1"/>
</dbReference>
<dbReference type="SUPFAM" id="SSF53850">
    <property type="entry name" value="Periplasmic binding protein-like II"/>
    <property type="match status" value="1"/>
</dbReference>
<evidence type="ECO:0000256" key="1">
    <source>
        <dbReference type="SAM" id="SignalP"/>
    </source>
</evidence>
<accession>A0A1H1LK17</accession>
<dbReference type="STRING" id="546871.SAMN04488543_0310"/>
<dbReference type="InterPro" id="IPR006059">
    <property type="entry name" value="SBP"/>
</dbReference>
<dbReference type="AlphaFoldDB" id="A0A1H1LK17"/>
<dbReference type="EMBL" id="LT629749">
    <property type="protein sequence ID" value="SDR74690.1"/>
    <property type="molecule type" value="Genomic_DNA"/>
</dbReference>
<feature type="signal peptide" evidence="1">
    <location>
        <begin position="1"/>
        <end position="19"/>
    </location>
</feature>
<dbReference type="OrthoDB" id="2531053at2"/>
<keyword evidence="2" id="KW-0762">Sugar transport</keyword>
<dbReference type="PROSITE" id="PS51257">
    <property type="entry name" value="PROKAR_LIPOPROTEIN"/>
    <property type="match status" value="1"/>
</dbReference>
<dbReference type="InterPro" id="IPR006311">
    <property type="entry name" value="TAT_signal"/>
</dbReference>
<dbReference type="PANTHER" id="PTHR43649">
    <property type="entry name" value="ARABINOSE-BINDING PROTEIN-RELATED"/>
    <property type="match status" value="1"/>
</dbReference>
<dbReference type="InterPro" id="IPR050490">
    <property type="entry name" value="Bact_solute-bd_prot1"/>
</dbReference>
<sequence>MSTSLSRRGFLGTMSLASAAVFFGACSGGGDDGPAAPSAGPQVSQADIDAAMAKPTTLTFWTWVPDIQNQVDLFEKQYPAMKVQLVNVGQGSPHYQKLRAAIQSGQGAPDVTQMEFQYIPSFTLGDNLLDISGYGVAGIKDQYPEWVWSQVSKGEVVYAVPQDVGPMGLLYRDDLLSDAGVEVPTTWDAFAAAAADYRTANPKSYLTNLAPNQPGQIIAYLWQAGARPFAYDGDKTVTVDLASDAGKKVLGFWGEMLAAGSLSVDPDFTDSWYQGLANGKYASWPTAAWGPVFLQGTAKKTSGKWRAVPLPQWDESAPASGNWGGSTDAVLKTSANPIAAAQLALWINTAKEPALKLATEQFLFPPSTTILNDPEVADLESPFFGGQKVNTTFKDISETVTPDFGWLPFMDFVYTNFNETLGKAIADKGDLVAGLQKWQDAVAGYAKDQGFTVA</sequence>
<keyword evidence="2" id="KW-0813">Transport</keyword>
<dbReference type="Gene3D" id="3.40.190.10">
    <property type="entry name" value="Periplasmic binding protein-like II"/>
    <property type="match status" value="3"/>
</dbReference>
<gene>
    <name evidence="2" type="ORF">SAMN04488543_0310</name>
</gene>
<dbReference type="PROSITE" id="PS51318">
    <property type="entry name" value="TAT"/>
    <property type="match status" value="1"/>
</dbReference>
<dbReference type="Pfam" id="PF01547">
    <property type="entry name" value="SBP_bac_1"/>
    <property type="match status" value="1"/>
</dbReference>
<name>A0A1H1LK17_9ACTN</name>
<keyword evidence="3" id="KW-1185">Reference proteome</keyword>
<evidence type="ECO:0000313" key="2">
    <source>
        <dbReference type="EMBL" id="SDR74690.1"/>
    </source>
</evidence>
<organism evidence="2 3">
    <name type="scientific">Friedmanniella luteola</name>
    <dbReference type="NCBI Taxonomy" id="546871"/>
    <lineage>
        <taxon>Bacteria</taxon>
        <taxon>Bacillati</taxon>
        <taxon>Actinomycetota</taxon>
        <taxon>Actinomycetes</taxon>
        <taxon>Propionibacteriales</taxon>
        <taxon>Nocardioidaceae</taxon>
        <taxon>Friedmanniella</taxon>
    </lineage>
</organism>
<dbReference type="RefSeq" id="WP_091409213.1">
    <property type="nucleotide sequence ID" value="NZ_LT629749.1"/>
</dbReference>
<feature type="chain" id="PRO_5009253573" evidence="1">
    <location>
        <begin position="20"/>
        <end position="454"/>
    </location>
</feature>
<protein>
    <submittedName>
        <fullName evidence="2">Multiple sugar transport system substrate-binding protein</fullName>
    </submittedName>
</protein>
<dbReference type="Proteomes" id="UP000199092">
    <property type="component" value="Chromosome I"/>
</dbReference>
<evidence type="ECO:0000313" key="3">
    <source>
        <dbReference type="Proteomes" id="UP000199092"/>
    </source>
</evidence>
<proteinExistence type="predicted"/>
<keyword evidence="1" id="KW-0732">Signal</keyword>